<dbReference type="EMBL" id="JADJEV010000001">
    <property type="protein sequence ID" value="MBK6971816.1"/>
    <property type="molecule type" value="Genomic_DNA"/>
</dbReference>
<gene>
    <name evidence="2" type="ORF">IPH26_02230</name>
</gene>
<evidence type="ECO:0000259" key="1">
    <source>
        <dbReference type="Pfam" id="PF00561"/>
    </source>
</evidence>
<keyword evidence="2" id="KW-0378">Hydrolase</keyword>
<dbReference type="Proteomes" id="UP000807785">
    <property type="component" value="Unassembled WGS sequence"/>
</dbReference>
<dbReference type="PROSITE" id="PS51257">
    <property type="entry name" value="PROKAR_LIPOPROTEIN"/>
    <property type="match status" value="1"/>
</dbReference>
<proteinExistence type="predicted"/>
<dbReference type="Pfam" id="PF00561">
    <property type="entry name" value="Abhydrolase_1"/>
    <property type="match status" value="1"/>
</dbReference>
<protein>
    <submittedName>
        <fullName evidence="2">Alpha/beta fold hydrolase</fullName>
    </submittedName>
</protein>
<name>A0A9D7HPZ8_9PROT</name>
<evidence type="ECO:0000313" key="3">
    <source>
        <dbReference type="Proteomes" id="UP000807785"/>
    </source>
</evidence>
<accession>A0A9D7HPZ8</accession>
<dbReference type="SUPFAM" id="SSF53474">
    <property type="entry name" value="alpha/beta-Hydrolases"/>
    <property type="match status" value="1"/>
</dbReference>
<dbReference type="InterPro" id="IPR029058">
    <property type="entry name" value="AB_hydrolase_fold"/>
</dbReference>
<dbReference type="Gene3D" id="3.40.50.1820">
    <property type="entry name" value="alpha/beta hydrolase"/>
    <property type="match status" value="1"/>
</dbReference>
<sequence>MIDGLRRLLGNASLLAALAGCKAARPTVTPMETLHDAASCTSRAPALLVMLPGAYSRPADFRAQGFVSAVRSRGLAADIVIADAHLGYFTDHSVIRRIREDMVLADRQAGHRKIWLIGISLGGLAALGYAARHGEEIDGVVAIAPYPGSREVLREIAASGGPGRWRAQPHGTGDDLEREVWGWLADGMTRPDRAPAVYLGYGRDDRFAEGHRMIAGTLPADRSSPVPGGHDWGPWLAAWEAWLDRGLLPRQCNEQPESHE</sequence>
<dbReference type="GO" id="GO:0016787">
    <property type="term" value="F:hydrolase activity"/>
    <property type="evidence" value="ECO:0007669"/>
    <property type="project" value="UniProtKB-KW"/>
</dbReference>
<dbReference type="InterPro" id="IPR000073">
    <property type="entry name" value="AB_hydrolase_1"/>
</dbReference>
<dbReference type="AlphaFoldDB" id="A0A9D7HPZ8"/>
<reference evidence="2" key="1">
    <citation type="submission" date="2020-10" db="EMBL/GenBank/DDBJ databases">
        <title>Connecting structure to function with the recovery of over 1000 high-quality activated sludge metagenome-assembled genomes encoding full-length rRNA genes using long-read sequencing.</title>
        <authorList>
            <person name="Singleton C.M."/>
            <person name="Petriglieri F."/>
            <person name="Kristensen J.M."/>
            <person name="Kirkegaard R.H."/>
            <person name="Michaelsen T.Y."/>
            <person name="Andersen M.H."/>
            <person name="Karst S.M."/>
            <person name="Dueholm M.S."/>
            <person name="Nielsen P.H."/>
            <person name="Albertsen M."/>
        </authorList>
    </citation>
    <scope>NUCLEOTIDE SEQUENCE</scope>
    <source>
        <strain evidence="2">Bjer_18-Q3-R1-45_BAT3C.347</strain>
    </source>
</reference>
<organism evidence="2 3">
    <name type="scientific">Candidatus Methylophosphatis roskildensis</name>
    <dbReference type="NCBI Taxonomy" id="2899263"/>
    <lineage>
        <taxon>Bacteria</taxon>
        <taxon>Pseudomonadati</taxon>
        <taxon>Pseudomonadota</taxon>
        <taxon>Betaproteobacteria</taxon>
        <taxon>Nitrosomonadales</taxon>
        <taxon>Sterolibacteriaceae</taxon>
        <taxon>Candidatus Methylophosphatis</taxon>
    </lineage>
</organism>
<evidence type="ECO:0000313" key="2">
    <source>
        <dbReference type="EMBL" id="MBK6971816.1"/>
    </source>
</evidence>
<feature type="domain" description="AB hydrolase-1" evidence="1">
    <location>
        <begin position="100"/>
        <end position="154"/>
    </location>
</feature>
<comment type="caution">
    <text evidence="2">The sequence shown here is derived from an EMBL/GenBank/DDBJ whole genome shotgun (WGS) entry which is preliminary data.</text>
</comment>